<organism evidence="7 8">
    <name type="scientific">Sulfurimonas paralvinellae</name>
    <dbReference type="NCBI Taxonomy" id="317658"/>
    <lineage>
        <taxon>Bacteria</taxon>
        <taxon>Pseudomonadati</taxon>
        <taxon>Campylobacterota</taxon>
        <taxon>Epsilonproteobacteria</taxon>
        <taxon>Campylobacterales</taxon>
        <taxon>Sulfurimonadaceae</taxon>
        <taxon>Sulfurimonas</taxon>
    </lineage>
</organism>
<evidence type="ECO:0000313" key="8">
    <source>
        <dbReference type="Proteomes" id="UP000593580"/>
    </source>
</evidence>
<dbReference type="AlphaFoldDB" id="A0A7M1B551"/>
<dbReference type="RefSeq" id="WP_193110945.1">
    <property type="nucleotide sequence ID" value="NZ_CP041406.1"/>
</dbReference>
<keyword evidence="1 4" id="KW-0349">Heme</keyword>
<feature type="signal peptide" evidence="5">
    <location>
        <begin position="1"/>
        <end position="19"/>
    </location>
</feature>
<evidence type="ECO:0000256" key="2">
    <source>
        <dbReference type="ARBA" id="ARBA00022723"/>
    </source>
</evidence>
<dbReference type="PROSITE" id="PS51007">
    <property type="entry name" value="CYTC"/>
    <property type="match status" value="1"/>
</dbReference>
<dbReference type="EMBL" id="CP041406">
    <property type="protein sequence ID" value="QOP44790.1"/>
    <property type="molecule type" value="Genomic_DNA"/>
</dbReference>
<dbReference type="InterPro" id="IPR036909">
    <property type="entry name" value="Cyt_c-like_dom_sf"/>
</dbReference>
<name>A0A7M1B551_9BACT</name>
<dbReference type="GO" id="GO:0020037">
    <property type="term" value="F:heme binding"/>
    <property type="evidence" value="ECO:0007669"/>
    <property type="project" value="InterPro"/>
</dbReference>
<dbReference type="KEGG" id="spal:FM071_00120"/>
<dbReference type="Gene3D" id="1.10.760.10">
    <property type="entry name" value="Cytochrome c-like domain"/>
    <property type="match status" value="1"/>
</dbReference>
<sequence length="192" mass="21619">MKKLLLVLILGFASLQANSGEEVYKAKCVSCHVMKGMMDETQMKAMRQKMQNASKEEKMAMRQMMMQKMQKSGMKAPPMPMVSKRLKMMLKSRAEFITFVEDYIQNPSKEKGFCMPMAYKRFGTMPPIGKSLSKEERTAVASWLYDNFKGSWGGSMDGKMCEIKNKNMKCGAGKCGAKKGSMKCGAVKIQTH</sequence>
<dbReference type="InterPro" id="IPR009056">
    <property type="entry name" value="Cyt_c-like_dom"/>
</dbReference>
<feature type="domain" description="Cytochrome c" evidence="6">
    <location>
        <begin position="15"/>
        <end position="148"/>
    </location>
</feature>
<dbReference type="SUPFAM" id="SSF46626">
    <property type="entry name" value="Cytochrome c"/>
    <property type="match status" value="1"/>
</dbReference>
<protein>
    <submittedName>
        <fullName evidence="7">C-type cytochrome</fullName>
    </submittedName>
</protein>
<keyword evidence="5" id="KW-0732">Signal</keyword>
<keyword evidence="3 4" id="KW-0408">Iron</keyword>
<dbReference type="Pfam" id="PF00034">
    <property type="entry name" value="Cytochrom_C"/>
    <property type="match status" value="1"/>
</dbReference>
<dbReference type="GO" id="GO:0009055">
    <property type="term" value="F:electron transfer activity"/>
    <property type="evidence" value="ECO:0007669"/>
    <property type="project" value="InterPro"/>
</dbReference>
<evidence type="ECO:0000256" key="3">
    <source>
        <dbReference type="ARBA" id="ARBA00023004"/>
    </source>
</evidence>
<evidence type="ECO:0000256" key="1">
    <source>
        <dbReference type="ARBA" id="ARBA00022617"/>
    </source>
</evidence>
<feature type="chain" id="PRO_5032756185" evidence="5">
    <location>
        <begin position="20"/>
        <end position="192"/>
    </location>
</feature>
<evidence type="ECO:0000256" key="5">
    <source>
        <dbReference type="SAM" id="SignalP"/>
    </source>
</evidence>
<dbReference type="GO" id="GO:0046872">
    <property type="term" value="F:metal ion binding"/>
    <property type="evidence" value="ECO:0007669"/>
    <property type="project" value="UniProtKB-KW"/>
</dbReference>
<accession>A0A7M1B551</accession>
<proteinExistence type="predicted"/>
<reference evidence="7 8" key="1">
    <citation type="submission" date="2019-07" db="EMBL/GenBank/DDBJ databases">
        <title>Sulfurimonas paralvinellae sp. nov., a novel mesophilic, hydrogen- and sulfur-oxidizing chemolithoautotroph within the Epsilonproteo- bacteria isolated from a deep-sea hydrothermal vent polychaete nest, reclassification of Thiomicrospira denitrificans as Sulfurimonas denitrificans comb. nov. and emended description of the genus Sulfurimonas.</title>
        <authorList>
            <person name="Wang S."/>
            <person name="Jiang L."/>
            <person name="Shao Z."/>
        </authorList>
    </citation>
    <scope>NUCLEOTIDE SEQUENCE [LARGE SCALE GENOMIC DNA]</scope>
    <source>
        <strain evidence="7 8">GO25</strain>
    </source>
</reference>
<evidence type="ECO:0000256" key="4">
    <source>
        <dbReference type="PROSITE-ProRule" id="PRU00433"/>
    </source>
</evidence>
<keyword evidence="2 4" id="KW-0479">Metal-binding</keyword>
<gene>
    <name evidence="7" type="ORF">FM071_00120</name>
</gene>
<keyword evidence="8" id="KW-1185">Reference proteome</keyword>
<evidence type="ECO:0000313" key="7">
    <source>
        <dbReference type="EMBL" id="QOP44790.1"/>
    </source>
</evidence>
<dbReference type="Proteomes" id="UP000593580">
    <property type="component" value="Chromosome"/>
</dbReference>
<evidence type="ECO:0000259" key="6">
    <source>
        <dbReference type="PROSITE" id="PS51007"/>
    </source>
</evidence>